<accession>A0A2I6SC94</accession>
<proteinExistence type="predicted"/>
<organism evidence="1">
    <name type="scientific">White spot syndrome virus</name>
    <dbReference type="NCBI Taxonomy" id="342409"/>
    <lineage>
        <taxon>Viruses</taxon>
        <taxon>Viruses incertae sedis</taxon>
        <taxon>Naldaviricetes</taxon>
        <taxon>Nimaviridae</taxon>
        <taxon>Whispovirus</taxon>
    </lineage>
</organism>
<reference evidence="1" key="2">
    <citation type="journal article" date="2018" name="Genome Announc.">
        <title>First Report of a Complete Genome Sequence of White spot syndrome virus from India.</title>
        <authorList>
            <person name="Vinaya Kumar K."/>
            <person name="Shekhar M.S."/>
            <person name="Otta S.K."/>
            <person name="Karthic K."/>
            <person name="Ashok Kumar J."/>
            <person name="Gopikrishna G."/>
            <person name="Vijayan K.K."/>
        </authorList>
    </citation>
    <scope>NUCLEOTIDE SEQUENCE</scope>
    <source>
        <strain evidence="1">IN_AP4RU</strain>
    </source>
</reference>
<evidence type="ECO:0000313" key="1">
    <source>
        <dbReference type="EMBL" id="AUO15177.1"/>
    </source>
</evidence>
<dbReference type="Proteomes" id="UP000267352">
    <property type="component" value="Segment"/>
</dbReference>
<protein>
    <submittedName>
        <fullName evidence="1">WSSV404</fullName>
    </submittedName>
</protein>
<reference evidence="1" key="1">
    <citation type="submission" date="2017-12" db="EMBL/GenBank/DDBJ databases">
        <authorList>
            <person name="Katneni V.K."/>
            <person name="Shekhar M.S."/>
            <person name="Otta S.K."/>
            <person name="Karthic K."/>
            <person name="Jangam A.K."/>
            <person name="Gopikrishna G."/>
            <person name="Vijayan K.K."/>
        </authorList>
    </citation>
    <scope>NUCLEOTIDE SEQUENCE [LARGE SCALE GENOMIC DNA]</scope>
    <source>
        <strain evidence="1">IN_AP4RU</strain>
    </source>
</reference>
<dbReference type="EMBL" id="MG702567">
    <property type="protein sequence ID" value="AUO15177.1"/>
    <property type="molecule type" value="Genomic_DNA"/>
</dbReference>
<name>A0A2I6SC94_9VIRU</name>
<sequence>MTGLRMAKLPVLCMFGRTEYDNLEDFTSLQLRRSLLTKRKMMPE</sequence>